<dbReference type="SUPFAM" id="SSF55729">
    <property type="entry name" value="Acyl-CoA N-acyltransferases (Nat)"/>
    <property type="match status" value="1"/>
</dbReference>
<dbReference type="RefSeq" id="WP_021431870.1">
    <property type="nucleotide sequence ID" value="NZ_AVNC01000014.1"/>
</dbReference>
<dbReference type="AlphaFoldDB" id="T4VK07"/>
<sequence length="169" mass="19412">MLQNLELKPPNMIYMNSFLENINDYKTNGDSEYFNMYKVAIHNFEQYVTKLNNNAKGFDLPKGYIPSSTFWLVNEYNNVLGVVRIRHQAIPLHGHIGYDIAPRYRGNGYGNKILELALPLAKQLGINQVILNCESTNIRSQKVIKLNNGVLFKTIVEDGNVYNQFIIEI</sequence>
<dbReference type="InterPro" id="IPR016181">
    <property type="entry name" value="Acyl_CoA_acyltransferase"/>
</dbReference>
<gene>
    <name evidence="2" type="ORF">C672_0582</name>
</gene>
<evidence type="ECO:0000313" key="3">
    <source>
        <dbReference type="Proteomes" id="UP000015688"/>
    </source>
</evidence>
<dbReference type="CDD" id="cd04301">
    <property type="entry name" value="NAT_SF"/>
    <property type="match status" value="1"/>
</dbReference>
<protein>
    <submittedName>
        <fullName evidence="2">Acetyltransferase family protein</fullName>
    </submittedName>
</protein>
<dbReference type="Pfam" id="PF00583">
    <property type="entry name" value="Acetyltransf_1"/>
    <property type="match status" value="1"/>
</dbReference>
<dbReference type="GeneID" id="67474368"/>
<dbReference type="Proteomes" id="UP000015688">
    <property type="component" value="Unassembled WGS sequence"/>
</dbReference>
<accession>T4VK07</accession>
<dbReference type="PATRIC" id="fig|1233171.3.peg.485"/>
<dbReference type="Gene3D" id="3.40.630.30">
    <property type="match status" value="1"/>
</dbReference>
<proteinExistence type="predicted"/>
<dbReference type="PANTHER" id="PTHR39173:SF1">
    <property type="entry name" value="ACETYLTRANSFERASE"/>
    <property type="match status" value="1"/>
</dbReference>
<keyword evidence="2" id="KW-0808">Transferase</keyword>
<evidence type="ECO:0000313" key="2">
    <source>
        <dbReference type="EMBL" id="EQK44054.1"/>
    </source>
</evidence>
<name>T4VK07_PARBF</name>
<dbReference type="InterPro" id="IPR000182">
    <property type="entry name" value="GNAT_dom"/>
</dbReference>
<dbReference type="PROSITE" id="PS51186">
    <property type="entry name" value="GNAT"/>
    <property type="match status" value="1"/>
</dbReference>
<dbReference type="EMBL" id="AVNC01000014">
    <property type="protein sequence ID" value="EQK44054.1"/>
    <property type="molecule type" value="Genomic_DNA"/>
</dbReference>
<comment type="caution">
    <text evidence="2">The sequence shown here is derived from an EMBL/GenBank/DDBJ whole genome shotgun (WGS) entry which is preliminary data.</text>
</comment>
<dbReference type="PANTHER" id="PTHR39173">
    <property type="entry name" value="ACETYLTRANSFERASE"/>
    <property type="match status" value="1"/>
</dbReference>
<dbReference type="GO" id="GO:0016747">
    <property type="term" value="F:acyltransferase activity, transferring groups other than amino-acyl groups"/>
    <property type="evidence" value="ECO:0007669"/>
    <property type="project" value="InterPro"/>
</dbReference>
<organism evidence="2 3">
    <name type="scientific">Paraclostridium bifermentans ATCC 638 = DSM 14991</name>
    <dbReference type="NCBI Taxonomy" id="1233171"/>
    <lineage>
        <taxon>Bacteria</taxon>
        <taxon>Bacillati</taxon>
        <taxon>Bacillota</taxon>
        <taxon>Clostridia</taxon>
        <taxon>Peptostreptococcales</taxon>
        <taxon>Peptostreptococcaceae</taxon>
        <taxon>Paraclostridium</taxon>
    </lineage>
</organism>
<evidence type="ECO:0000259" key="1">
    <source>
        <dbReference type="PROSITE" id="PS51186"/>
    </source>
</evidence>
<feature type="domain" description="N-acetyltransferase" evidence="1">
    <location>
        <begin position="5"/>
        <end position="169"/>
    </location>
</feature>
<reference evidence="2 3" key="1">
    <citation type="submission" date="2013-06" db="EMBL/GenBank/DDBJ databases">
        <authorList>
            <person name="Walk S."/>
            <person name="Aronoff D."/>
            <person name="Young V.Y."/>
            <person name="Marsh J."/>
            <person name="Harrison L."/>
            <person name="Daugherty S.C."/>
            <person name="Shefchek K.A."/>
            <person name="Hine E.E."/>
            <person name="Tallon L.J."/>
            <person name="Sadzewicz L.K."/>
            <person name="Rasko D.A."/>
        </authorList>
    </citation>
    <scope>NUCLEOTIDE SEQUENCE [LARGE SCALE GENOMIC DNA]</scope>
    <source>
        <strain evidence="2 3">ATCC 638</strain>
    </source>
</reference>